<reference evidence="1" key="1">
    <citation type="journal article" date="2023" name="Plant J.">
        <title>Genome sequences and population genomics provide insights into the demographic history, inbreeding, and mutation load of two 'living fossil' tree species of Dipteronia.</title>
        <authorList>
            <person name="Feng Y."/>
            <person name="Comes H.P."/>
            <person name="Chen J."/>
            <person name="Zhu S."/>
            <person name="Lu R."/>
            <person name="Zhang X."/>
            <person name="Li P."/>
            <person name="Qiu J."/>
            <person name="Olsen K.M."/>
            <person name="Qiu Y."/>
        </authorList>
    </citation>
    <scope>NUCLEOTIDE SEQUENCE</scope>
    <source>
        <strain evidence="1">KIB01</strain>
    </source>
</reference>
<name>A0AAD9XSN1_9ROSI</name>
<proteinExistence type="predicted"/>
<comment type="caution">
    <text evidence="1">The sequence shown here is derived from an EMBL/GenBank/DDBJ whole genome shotgun (WGS) entry which is preliminary data.</text>
</comment>
<evidence type="ECO:0000313" key="1">
    <source>
        <dbReference type="EMBL" id="KAK2664670.1"/>
    </source>
</evidence>
<accession>A0AAD9XSN1</accession>
<dbReference type="EMBL" id="JANJYI010000001">
    <property type="protein sequence ID" value="KAK2664670.1"/>
    <property type="molecule type" value="Genomic_DNA"/>
</dbReference>
<keyword evidence="2" id="KW-1185">Reference proteome</keyword>
<gene>
    <name evidence="1" type="ORF">Ddye_003244</name>
</gene>
<dbReference type="Proteomes" id="UP001280121">
    <property type="component" value="Unassembled WGS sequence"/>
</dbReference>
<protein>
    <submittedName>
        <fullName evidence="1">Uncharacterized protein</fullName>
    </submittedName>
</protein>
<dbReference type="AlphaFoldDB" id="A0AAD9XSN1"/>
<sequence>MLKPEIVCGSGSDYFPGMGVGRGEISASESRLLRCSGTSTSYWVMHGNTTIQAKPFGSGNCPRGTKEFWGSNHKTLKFIKLIKMQNTYFVKVLFFVVGQAVLHSG</sequence>
<evidence type="ECO:0000313" key="2">
    <source>
        <dbReference type="Proteomes" id="UP001280121"/>
    </source>
</evidence>
<organism evidence="1 2">
    <name type="scientific">Dipteronia dyeriana</name>
    <dbReference type="NCBI Taxonomy" id="168575"/>
    <lineage>
        <taxon>Eukaryota</taxon>
        <taxon>Viridiplantae</taxon>
        <taxon>Streptophyta</taxon>
        <taxon>Embryophyta</taxon>
        <taxon>Tracheophyta</taxon>
        <taxon>Spermatophyta</taxon>
        <taxon>Magnoliopsida</taxon>
        <taxon>eudicotyledons</taxon>
        <taxon>Gunneridae</taxon>
        <taxon>Pentapetalae</taxon>
        <taxon>rosids</taxon>
        <taxon>malvids</taxon>
        <taxon>Sapindales</taxon>
        <taxon>Sapindaceae</taxon>
        <taxon>Hippocastanoideae</taxon>
        <taxon>Acereae</taxon>
        <taxon>Dipteronia</taxon>
    </lineage>
</organism>